<dbReference type="Gene3D" id="1.20.1250.20">
    <property type="entry name" value="MFS general substrate transporter like domains"/>
    <property type="match status" value="1"/>
</dbReference>
<evidence type="ECO:0000256" key="6">
    <source>
        <dbReference type="SAM" id="Phobius"/>
    </source>
</evidence>
<keyword evidence="4 6" id="KW-1133">Transmembrane helix</keyword>
<keyword evidence="2" id="KW-0813">Transport</keyword>
<name>A0A852ZK44_9ACTN</name>
<feature type="transmembrane region" description="Helical" evidence="6">
    <location>
        <begin position="379"/>
        <end position="400"/>
    </location>
</feature>
<feature type="transmembrane region" description="Helical" evidence="6">
    <location>
        <begin position="291"/>
        <end position="317"/>
    </location>
</feature>
<dbReference type="InterPro" id="IPR020846">
    <property type="entry name" value="MFS_dom"/>
</dbReference>
<evidence type="ECO:0000256" key="3">
    <source>
        <dbReference type="ARBA" id="ARBA00022692"/>
    </source>
</evidence>
<dbReference type="PROSITE" id="PS50850">
    <property type="entry name" value="MFS"/>
    <property type="match status" value="1"/>
</dbReference>
<feature type="transmembrane region" description="Helical" evidence="6">
    <location>
        <begin position="168"/>
        <end position="186"/>
    </location>
</feature>
<dbReference type="SUPFAM" id="SSF103473">
    <property type="entry name" value="MFS general substrate transporter"/>
    <property type="match status" value="1"/>
</dbReference>
<dbReference type="Proteomes" id="UP000579605">
    <property type="component" value="Unassembled WGS sequence"/>
</dbReference>
<feature type="transmembrane region" description="Helical" evidence="6">
    <location>
        <begin position="81"/>
        <end position="100"/>
    </location>
</feature>
<organism evidence="8 9">
    <name type="scientific">Actinopolymorpha rutila</name>
    <dbReference type="NCBI Taxonomy" id="446787"/>
    <lineage>
        <taxon>Bacteria</taxon>
        <taxon>Bacillati</taxon>
        <taxon>Actinomycetota</taxon>
        <taxon>Actinomycetes</taxon>
        <taxon>Propionibacteriales</taxon>
        <taxon>Actinopolymorphaceae</taxon>
        <taxon>Actinopolymorpha</taxon>
    </lineage>
</organism>
<evidence type="ECO:0000313" key="9">
    <source>
        <dbReference type="Proteomes" id="UP000579605"/>
    </source>
</evidence>
<dbReference type="InterPro" id="IPR011701">
    <property type="entry name" value="MFS"/>
</dbReference>
<feature type="domain" description="Major facilitator superfamily (MFS) profile" evidence="7">
    <location>
        <begin position="15"/>
        <end position="530"/>
    </location>
</feature>
<dbReference type="EMBL" id="JACBZH010000001">
    <property type="protein sequence ID" value="NYH93354.1"/>
    <property type="molecule type" value="Genomic_DNA"/>
</dbReference>
<dbReference type="PANTHER" id="PTHR42718">
    <property type="entry name" value="MAJOR FACILITATOR SUPERFAMILY MULTIDRUG TRANSPORTER MFSC"/>
    <property type="match status" value="1"/>
</dbReference>
<dbReference type="PANTHER" id="PTHR42718:SF9">
    <property type="entry name" value="MAJOR FACILITATOR SUPERFAMILY MULTIDRUG TRANSPORTER MFSC"/>
    <property type="match status" value="1"/>
</dbReference>
<evidence type="ECO:0000256" key="2">
    <source>
        <dbReference type="ARBA" id="ARBA00022448"/>
    </source>
</evidence>
<keyword evidence="9" id="KW-1185">Reference proteome</keyword>
<evidence type="ECO:0000256" key="4">
    <source>
        <dbReference type="ARBA" id="ARBA00022989"/>
    </source>
</evidence>
<proteinExistence type="predicted"/>
<feature type="transmembrane region" description="Helical" evidence="6">
    <location>
        <begin position="240"/>
        <end position="260"/>
    </location>
</feature>
<gene>
    <name evidence="8" type="ORF">F4554_005992</name>
</gene>
<evidence type="ECO:0000256" key="5">
    <source>
        <dbReference type="ARBA" id="ARBA00023136"/>
    </source>
</evidence>
<dbReference type="PRINTS" id="PR01036">
    <property type="entry name" value="TCRTETB"/>
</dbReference>
<evidence type="ECO:0000313" key="8">
    <source>
        <dbReference type="EMBL" id="NYH93354.1"/>
    </source>
</evidence>
<feature type="transmembrane region" description="Helical" evidence="6">
    <location>
        <begin position="48"/>
        <end position="69"/>
    </location>
</feature>
<feature type="transmembrane region" description="Helical" evidence="6">
    <location>
        <begin position="140"/>
        <end position="162"/>
    </location>
</feature>
<dbReference type="GO" id="GO:0005886">
    <property type="term" value="C:plasma membrane"/>
    <property type="evidence" value="ECO:0007669"/>
    <property type="project" value="UniProtKB-SubCell"/>
</dbReference>
<sequence length="540" mass="55366">MTPSSGRSASGAGAILLTLASAQFLMTLDTSVMNVSIATVAKDIGTTVTGVQTALTMYALVMASLMITGGKVGRLLGRKRAFAIGCVIYGCGSFTTSLAPNLPVLILGWSFLEGVGAALIMPAVVALVASNFGRPERPRAYGLVAAAGAIAVAAGPLVGGLFTTYASWRWVFAGEVLLVLVILASARRMSDTPPEHDGGLDLVGTLLSALGLGLVVYGVLRSGTWGFVIAKPGAPQWLGLSPAVWLIFAGCGVLAGFLAWERRRRDRGGAVLIDPAILRHRHLRGGLGSFFFQYLLQAGLFFSVPLFLSVALGLSAIETGLRLLPLSVTLLLGAVGVPKLFPNASPRRVVRLGFLSLFVGILMLVAALDLGAGPEVVTWPMLLAGLGVGALASQLGSVTVSAVPDAQAPEVGGLQNTVTNLGASIGTALAGTVLISALTTSFITGIQDNPAIPRELSSKAAVELTSGVPFIPDADLRRALDAAGVPAPTADAIVDENTKARLVGLRAALAVLALIALAATFVYRGIPTRQPGTHVDGGDA</sequence>
<dbReference type="GO" id="GO:0022857">
    <property type="term" value="F:transmembrane transporter activity"/>
    <property type="evidence" value="ECO:0007669"/>
    <property type="project" value="InterPro"/>
</dbReference>
<feature type="transmembrane region" description="Helical" evidence="6">
    <location>
        <begin position="503"/>
        <end position="523"/>
    </location>
</feature>
<dbReference type="Gene3D" id="1.20.1720.10">
    <property type="entry name" value="Multidrug resistance protein D"/>
    <property type="match status" value="1"/>
</dbReference>
<evidence type="ECO:0000259" key="7">
    <source>
        <dbReference type="PROSITE" id="PS50850"/>
    </source>
</evidence>
<evidence type="ECO:0000256" key="1">
    <source>
        <dbReference type="ARBA" id="ARBA00004651"/>
    </source>
</evidence>
<reference evidence="8 9" key="1">
    <citation type="submission" date="2020-07" db="EMBL/GenBank/DDBJ databases">
        <title>Sequencing the genomes of 1000 actinobacteria strains.</title>
        <authorList>
            <person name="Klenk H.-P."/>
        </authorList>
    </citation>
    <scope>NUCLEOTIDE SEQUENCE [LARGE SCALE GENOMIC DNA]</scope>
    <source>
        <strain evidence="8 9">DSM 18448</strain>
    </source>
</reference>
<feature type="transmembrane region" description="Helical" evidence="6">
    <location>
        <begin position="106"/>
        <end position="128"/>
    </location>
</feature>
<dbReference type="InterPro" id="IPR036259">
    <property type="entry name" value="MFS_trans_sf"/>
</dbReference>
<comment type="caution">
    <text evidence="8">The sequence shown here is derived from an EMBL/GenBank/DDBJ whole genome shotgun (WGS) entry which is preliminary data.</text>
</comment>
<protein>
    <submittedName>
        <fullName evidence="8">MFS family permease</fullName>
    </submittedName>
</protein>
<accession>A0A852ZK44</accession>
<feature type="transmembrane region" description="Helical" evidence="6">
    <location>
        <begin position="353"/>
        <end position="373"/>
    </location>
</feature>
<dbReference type="RefSeq" id="WP_179790891.1">
    <property type="nucleotide sequence ID" value="NZ_BAAARR010000045.1"/>
</dbReference>
<feature type="transmembrane region" description="Helical" evidence="6">
    <location>
        <begin position="198"/>
        <end position="220"/>
    </location>
</feature>
<comment type="subcellular location">
    <subcellularLocation>
        <location evidence="1">Cell membrane</location>
        <topology evidence="1">Multi-pass membrane protein</topology>
    </subcellularLocation>
</comment>
<dbReference type="Pfam" id="PF07690">
    <property type="entry name" value="MFS_1"/>
    <property type="match status" value="1"/>
</dbReference>
<keyword evidence="3 6" id="KW-0812">Transmembrane</keyword>
<feature type="transmembrane region" description="Helical" evidence="6">
    <location>
        <begin position="323"/>
        <end position="341"/>
    </location>
</feature>
<keyword evidence="5 6" id="KW-0472">Membrane</keyword>
<dbReference type="AlphaFoldDB" id="A0A852ZK44"/>
<dbReference type="CDD" id="cd17321">
    <property type="entry name" value="MFS_MMR_MDR_like"/>
    <property type="match status" value="1"/>
</dbReference>